<keyword evidence="2" id="KW-1185">Reference proteome</keyword>
<evidence type="ECO:0000313" key="1">
    <source>
        <dbReference type="EMBL" id="MBP2368689.1"/>
    </source>
</evidence>
<reference evidence="1 2" key="1">
    <citation type="submission" date="2021-03" db="EMBL/GenBank/DDBJ databases">
        <title>Sequencing the genomes of 1000 actinobacteria strains.</title>
        <authorList>
            <person name="Klenk H.-P."/>
        </authorList>
    </citation>
    <scope>NUCLEOTIDE SEQUENCE [LARGE SCALE GENOMIC DNA]</scope>
    <source>
        <strain evidence="1 2">DSM 45256</strain>
    </source>
</reference>
<name>A0ABS4VXP9_9PSEU</name>
<gene>
    <name evidence="1" type="ORF">JOF36_004385</name>
</gene>
<evidence type="ECO:0000313" key="2">
    <source>
        <dbReference type="Proteomes" id="UP001519295"/>
    </source>
</evidence>
<proteinExistence type="predicted"/>
<dbReference type="Proteomes" id="UP001519295">
    <property type="component" value="Unassembled WGS sequence"/>
</dbReference>
<comment type="caution">
    <text evidence="1">The sequence shown here is derived from an EMBL/GenBank/DDBJ whole genome shotgun (WGS) entry which is preliminary data.</text>
</comment>
<evidence type="ECO:0008006" key="3">
    <source>
        <dbReference type="Google" id="ProtNLM"/>
    </source>
</evidence>
<dbReference type="EMBL" id="JAGINU010000001">
    <property type="protein sequence ID" value="MBP2368689.1"/>
    <property type="molecule type" value="Genomic_DNA"/>
</dbReference>
<sequence>MPGPRAVVLVEGASDAAAIETLARRRGEPPDDVKIVALHGYTNLPSALRTLGPAAPQRIAVLCDAGAEAYARRALGPAGTCRVCHADLEDELIRALGADRVRDVVEAQGELAGLRALERQPAQRDRTPEQLLHRFLGVRSGRKARYGGALAAALDLDALPDPLRLVLDDVGL</sequence>
<organism evidence="1 2">
    <name type="scientific">Pseudonocardia parietis</name>
    <dbReference type="NCBI Taxonomy" id="570936"/>
    <lineage>
        <taxon>Bacteria</taxon>
        <taxon>Bacillati</taxon>
        <taxon>Actinomycetota</taxon>
        <taxon>Actinomycetes</taxon>
        <taxon>Pseudonocardiales</taxon>
        <taxon>Pseudonocardiaceae</taxon>
        <taxon>Pseudonocardia</taxon>
    </lineage>
</organism>
<dbReference type="RefSeq" id="WP_210030191.1">
    <property type="nucleotide sequence ID" value="NZ_JAGINU010000001.1"/>
</dbReference>
<accession>A0ABS4VXP9</accession>
<protein>
    <recommendedName>
        <fullName evidence="3">ATP-dependent endonuclease</fullName>
    </recommendedName>
</protein>